<reference evidence="13" key="1">
    <citation type="submission" date="2020-10" db="EMBL/GenBank/DDBJ databases">
        <authorList>
            <person name="Gilroy R."/>
        </authorList>
    </citation>
    <scope>NUCLEOTIDE SEQUENCE</scope>
    <source>
        <strain evidence="13">CHK186-9395</strain>
    </source>
</reference>
<dbReference type="SUPFAM" id="SSF47648">
    <property type="entry name" value="Nucleoside phosphorylase/phosphoribosyltransferase N-terminal domain"/>
    <property type="match status" value="1"/>
</dbReference>
<evidence type="ECO:0000259" key="12">
    <source>
        <dbReference type="Pfam" id="PF02885"/>
    </source>
</evidence>
<proteinExistence type="inferred from homology"/>
<dbReference type="PANTHER" id="PTHR10515">
    <property type="entry name" value="THYMIDINE PHOSPHORYLASE"/>
    <property type="match status" value="1"/>
</dbReference>
<dbReference type="PANTHER" id="PTHR10515:SF0">
    <property type="entry name" value="THYMIDINE PHOSPHORYLASE"/>
    <property type="match status" value="1"/>
</dbReference>
<dbReference type="SUPFAM" id="SSF54680">
    <property type="entry name" value="Pyrimidine nucleoside phosphorylase C-terminal domain"/>
    <property type="match status" value="1"/>
</dbReference>
<evidence type="ECO:0000256" key="8">
    <source>
        <dbReference type="ARBA" id="ARBA00022679"/>
    </source>
</evidence>
<comment type="caution">
    <text evidence="13">The sequence shown here is derived from an EMBL/GenBank/DDBJ whole genome shotgun (WGS) entry which is preliminary data.</text>
</comment>
<dbReference type="SUPFAM" id="SSF52418">
    <property type="entry name" value="Nucleoside phosphorylase/phosphoribosyltransferase catalytic domain"/>
    <property type="match status" value="1"/>
</dbReference>
<dbReference type="Gene3D" id="3.90.1170.30">
    <property type="entry name" value="Pyrimidine nucleoside phosphorylase-like, C-terminal domain"/>
    <property type="match status" value="1"/>
</dbReference>
<evidence type="ECO:0000256" key="1">
    <source>
        <dbReference type="ARBA" id="ARBA00001066"/>
    </source>
</evidence>
<evidence type="ECO:0000313" key="14">
    <source>
        <dbReference type="Proteomes" id="UP000886861"/>
    </source>
</evidence>
<dbReference type="Pfam" id="PF02885">
    <property type="entry name" value="Glycos_trans_3N"/>
    <property type="match status" value="1"/>
</dbReference>
<accession>A0A9D1SXR5</accession>
<dbReference type="Proteomes" id="UP000886861">
    <property type="component" value="Unassembled WGS sequence"/>
</dbReference>
<evidence type="ECO:0000256" key="6">
    <source>
        <dbReference type="ARBA" id="ARBA00014680"/>
    </source>
</evidence>
<evidence type="ECO:0000256" key="2">
    <source>
        <dbReference type="ARBA" id="ARBA00003877"/>
    </source>
</evidence>
<protein>
    <recommendedName>
        <fullName evidence="6">Pyrimidine-nucleoside phosphorylase</fullName>
        <ecNumber evidence="5">2.4.2.2</ecNumber>
    </recommendedName>
</protein>
<reference evidence="13" key="2">
    <citation type="journal article" date="2021" name="PeerJ">
        <title>Extensive microbial diversity within the chicken gut microbiome revealed by metagenomics and culture.</title>
        <authorList>
            <person name="Gilroy R."/>
            <person name="Ravi A."/>
            <person name="Getino M."/>
            <person name="Pursley I."/>
            <person name="Horton D.L."/>
            <person name="Alikhan N.F."/>
            <person name="Baker D."/>
            <person name="Gharbi K."/>
            <person name="Hall N."/>
            <person name="Watson M."/>
            <person name="Adriaenssens E.M."/>
            <person name="Foster-Nyarko E."/>
            <person name="Jarju S."/>
            <person name="Secka A."/>
            <person name="Antonio M."/>
            <person name="Oren A."/>
            <person name="Chaudhuri R.R."/>
            <person name="La Ragione R."/>
            <person name="Hildebrand F."/>
            <person name="Pallen M.J."/>
        </authorList>
    </citation>
    <scope>NUCLEOTIDE SEQUENCE</scope>
    <source>
        <strain evidence="13">CHK186-9395</strain>
    </source>
</reference>
<dbReference type="FunFam" id="3.40.1030.10:FF:000003">
    <property type="entry name" value="Pyrimidine-nucleoside phosphorylase"/>
    <property type="match status" value="1"/>
</dbReference>
<feature type="domain" description="Glycosyl transferase family 3" evidence="11">
    <location>
        <begin position="78"/>
        <end position="303"/>
    </location>
</feature>
<dbReference type="InterPro" id="IPR036320">
    <property type="entry name" value="Glycosyl_Trfase_fam3_N_dom_sf"/>
</dbReference>
<dbReference type="Pfam" id="PF00591">
    <property type="entry name" value="Glycos_transf_3"/>
    <property type="match status" value="1"/>
</dbReference>
<dbReference type="InterPro" id="IPR035902">
    <property type="entry name" value="Nuc_phospho_transferase"/>
</dbReference>
<keyword evidence="8 13" id="KW-0808">Transferase</keyword>
<dbReference type="GO" id="GO:0006206">
    <property type="term" value="P:pyrimidine nucleobase metabolic process"/>
    <property type="evidence" value="ECO:0007669"/>
    <property type="project" value="InterPro"/>
</dbReference>
<comment type="function">
    <text evidence="2">Catalyzes phosphorolysis of the pyrimidine nucleosides uridine, thymidine and 2'-deoxyuridine with the formation of the corresponding pyrimidine base and ribose-1-phosphate.</text>
</comment>
<dbReference type="InterPro" id="IPR000053">
    <property type="entry name" value="Thymidine/pyrmidine_PPase"/>
</dbReference>
<comment type="catalytic activity">
    <reaction evidence="1">
        <text>2'-deoxyuridine + phosphate = 2-deoxy-alpha-D-ribose 1-phosphate + uracil</text>
        <dbReference type="Rhea" id="RHEA:22824"/>
        <dbReference type="ChEBI" id="CHEBI:16450"/>
        <dbReference type="ChEBI" id="CHEBI:17568"/>
        <dbReference type="ChEBI" id="CHEBI:43474"/>
        <dbReference type="ChEBI" id="CHEBI:57259"/>
        <dbReference type="EC" id="2.4.2.2"/>
    </reaction>
</comment>
<organism evidence="13 14">
    <name type="scientific">Candidatus Caccopulliclostridium gallistercoris</name>
    <dbReference type="NCBI Taxonomy" id="2840719"/>
    <lineage>
        <taxon>Bacteria</taxon>
        <taxon>Bacillati</taxon>
        <taxon>Bacillota</taxon>
        <taxon>Clostridia</taxon>
        <taxon>Candidatus Caccopulliclostridium</taxon>
    </lineage>
</organism>
<dbReference type="GO" id="GO:0005829">
    <property type="term" value="C:cytosol"/>
    <property type="evidence" value="ECO:0007669"/>
    <property type="project" value="TreeGrafter"/>
</dbReference>
<dbReference type="Gene3D" id="1.20.970.10">
    <property type="entry name" value="Transferase, Pyrimidine Nucleoside Phosphorylase, Chain C"/>
    <property type="match status" value="1"/>
</dbReference>
<dbReference type="GO" id="GO:0004645">
    <property type="term" value="F:1,4-alpha-oligoglucan phosphorylase activity"/>
    <property type="evidence" value="ECO:0007669"/>
    <property type="project" value="InterPro"/>
</dbReference>
<evidence type="ECO:0000256" key="10">
    <source>
        <dbReference type="ARBA" id="ARBA00048525"/>
    </source>
</evidence>
<dbReference type="GO" id="GO:0006213">
    <property type="term" value="P:pyrimidine nucleoside metabolic process"/>
    <property type="evidence" value="ECO:0007669"/>
    <property type="project" value="InterPro"/>
</dbReference>
<dbReference type="EMBL" id="DVOJ01000001">
    <property type="protein sequence ID" value="HIV00938.1"/>
    <property type="molecule type" value="Genomic_DNA"/>
</dbReference>
<evidence type="ECO:0000256" key="3">
    <source>
        <dbReference type="ARBA" id="ARBA00006915"/>
    </source>
</evidence>
<sequence>MKEIEKITEKKRKGKKLNRAEIEFFVNGYTSGALSDEEMTELLKAICEKGMTEKETVTLTTAMLNSGNKIDLSDLGVCLDKHSSGGVSDSTTLILAPILASLGLKIVKMSGRSLGFTGGTIDKFETFGTNTSLSLDEAKEIAQKVGAVILCQTENLVPADKKLYALRDRTGTVASMPLIASSIVSKKLASGAKIIVLDVKYGEGAFMNNLIEAKNLASLMVKVLKKHKILACAVVSDMNQPLGYNIGNFMEVKEVIEELKHNTDSRLLTLSKTIASLLVSMKEGISLNAASKKVEFAVSDGLAYEKLKEMVIAQGGNLDMFKEEKLSFVSVPCEESGFVKSIKTKELGELTHEIARIKGCKGIKVLLKVGDRIRLGEEMIRIYAPKKYADMFYEKFKNTIVICKEKVQPLPLIYDILD</sequence>
<keyword evidence="7 13" id="KW-0328">Glycosyltransferase</keyword>
<comment type="catalytic activity">
    <reaction evidence="9">
        <text>uridine + phosphate = alpha-D-ribose 1-phosphate + uracil</text>
        <dbReference type="Rhea" id="RHEA:24388"/>
        <dbReference type="ChEBI" id="CHEBI:16704"/>
        <dbReference type="ChEBI" id="CHEBI:17568"/>
        <dbReference type="ChEBI" id="CHEBI:43474"/>
        <dbReference type="ChEBI" id="CHEBI:57720"/>
        <dbReference type="EC" id="2.4.2.2"/>
    </reaction>
</comment>
<feature type="domain" description="Glycosyl transferase family 3 N-terminal" evidence="12">
    <location>
        <begin position="6"/>
        <end position="67"/>
    </location>
</feature>
<comment type="catalytic activity">
    <reaction evidence="10">
        <text>thymidine + phosphate = 2-deoxy-alpha-D-ribose 1-phosphate + thymine</text>
        <dbReference type="Rhea" id="RHEA:16037"/>
        <dbReference type="ChEBI" id="CHEBI:17748"/>
        <dbReference type="ChEBI" id="CHEBI:17821"/>
        <dbReference type="ChEBI" id="CHEBI:43474"/>
        <dbReference type="ChEBI" id="CHEBI:57259"/>
        <dbReference type="EC" id="2.4.2.2"/>
    </reaction>
</comment>
<dbReference type="AlphaFoldDB" id="A0A9D1SXR5"/>
<dbReference type="GO" id="GO:0009032">
    <property type="term" value="F:thymidine phosphorylase activity"/>
    <property type="evidence" value="ECO:0007669"/>
    <property type="project" value="TreeGrafter"/>
</dbReference>
<gene>
    <name evidence="13" type="ORF">IAA62_00025</name>
</gene>
<name>A0A9D1SXR5_9FIRM</name>
<evidence type="ECO:0000256" key="9">
    <source>
        <dbReference type="ARBA" id="ARBA00048453"/>
    </source>
</evidence>
<evidence type="ECO:0000256" key="7">
    <source>
        <dbReference type="ARBA" id="ARBA00022676"/>
    </source>
</evidence>
<comment type="similarity">
    <text evidence="3">Belongs to the thymidine/pyrimidine-nucleoside phosphorylase family.</text>
</comment>
<dbReference type="InterPro" id="IPR000312">
    <property type="entry name" value="Glycosyl_Trfase_fam3"/>
</dbReference>
<evidence type="ECO:0000256" key="5">
    <source>
        <dbReference type="ARBA" id="ARBA00011889"/>
    </source>
</evidence>
<evidence type="ECO:0000259" key="11">
    <source>
        <dbReference type="Pfam" id="PF00591"/>
    </source>
</evidence>
<dbReference type="InterPro" id="IPR036566">
    <property type="entry name" value="PYNP-like_C_sf"/>
</dbReference>
<dbReference type="EC" id="2.4.2.2" evidence="5"/>
<comment type="subunit">
    <text evidence="4">Homodimer.</text>
</comment>
<dbReference type="InterPro" id="IPR017459">
    <property type="entry name" value="Glycosyl_Trfase_fam3_N_dom"/>
</dbReference>
<evidence type="ECO:0000313" key="13">
    <source>
        <dbReference type="EMBL" id="HIV00938.1"/>
    </source>
</evidence>
<dbReference type="Gene3D" id="3.40.1030.10">
    <property type="entry name" value="Nucleoside phosphorylase/phosphoribosyltransferase catalytic domain"/>
    <property type="match status" value="1"/>
</dbReference>
<evidence type="ECO:0000256" key="4">
    <source>
        <dbReference type="ARBA" id="ARBA00011738"/>
    </source>
</evidence>
<dbReference type="NCBIfam" id="NF004490">
    <property type="entry name" value="PRK05820.1"/>
    <property type="match status" value="1"/>
</dbReference>
<dbReference type="PIRSF" id="PIRSF000478">
    <property type="entry name" value="TP_PyNP"/>
    <property type="match status" value="1"/>
</dbReference>